<dbReference type="PANTHER" id="PTHR13215">
    <property type="entry name" value="RNA POLYMERASE II TRANSCRIPTIONAL COACTIVATOR"/>
    <property type="match status" value="1"/>
</dbReference>
<dbReference type="InterPro" id="IPR045125">
    <property type="entry name" value="Sub1/Tcp4-like"/>
</dbReference>
<protein>
    <submittedName>
        <fullName evidence="2">Uncharacterized protein</fullName>
    </submittedName>
</protein>
<dbReference type="STRING" id="80966.ENSAPOP00000018147"/>
<feature type="compositionally biased region" description="Low complexity" evidence="1">
    <location>
        <begin position="7"/>
        <end position="16"/>
    </location>
</feature>
<feature type="compositionally biased region" description="Basic and acidic residues" evidence="1">
    <location>
        <begin position="21"/>
        <end position="45"/>
    </location>
</feature>
<dbReference type="GO" id="GO:0003713">
    <property type="term" value="F:transcription coactivator activity"/>
    <property type="evidence" value="ECO:0007669"/>
    <property type="project" value="InterPro"/>
</dbReference>
<dbReference type="GeneTree" id="ENSGT01090000260132"/>
<accession>A0A3Q1FR73</accession>
<dbReference type="SUPFAM" id="SSF54447">
    <property type="entry name" value="ssDNA-binding transcriptional regulator domain"/>
    <property type="match status" value="1"/>
</dbReference>
<evidence type="ECO:0000313" key="2">
    <source>
        <dbReference type="Ensembl" id="ENSAPOP00000018147.1"/>
    </source>
</evidence>
<reference evidence="2" key="2">
    <citation type="submission" date="2025-09" db="UniProtKB">
        <authorList>
            <consortium name="Ensembl"/>
        </authorList>
    </citation>
    <scope>IDENTIFICATION</scope>
</reference>
<feature type="region of interest" description="Disordered" evidence="1">
    <location>
        <begin position="1"/>
        <end position="63"/>
    </location>
</feature>
<reference evidence="2" key="1">
    <citation type="submission" date="2025-08" db="UniProtKB">
        <authorList>
            <consortium name="Ensembl"/>
        </authorList>
    </citation>
    <scope>IDENTIFICATION</scope>
</reference>
<evidence type="ECO:0000256" key="1">
    <source>
        <dbReference type="SAM" id="MobiDB-lite"/>
    </source>
</evidence>
<organism evidence="2 3">
    <name type="scientific">Acanthochromis polyacanthus</name>
    <name type="common">spiny chromis</name>
    <dbReference type="NCBI Taxonomy" id="80966"/>
    <lineage>
        <taxon>Eukaryota</taxon>
        <taxon>Metazoa</taxon>
        <taxon>Chordata</taxon>
        <taxon>Craniata</taxon>
        <taxon>Vertebrata</taxon>
        <taxon>Euteleostomi</taxon>
        <taxon>Actinopterygii</taxon>
        <taxon>Neopterygii</taxon>
        <taxon>Teleostei</taxon>
        <taxon>Neoteleostei</taxon>
        <taxon>Acanthomorphata</taxon>
        <taxon>Ovalentaria</taxon>
        <taxon>Pomacentridae</taxon>
        <taxon>Acanthochromis</taxon>
    </lineage>
</organism>
<dbReference type="InParanoid" id="A0A3Q1FR73"/>
<dbReference type="GO" id="GO:0003677">
    <property type="term" value="F:DNA binding"/>
    <property type="evidence" value="ECO:0007669"/>
    <property type="project" value="InterPro"/>
</dbReference>
<keyword evidence="3" id="KW-1185">Reference proteome</keyword>
<dbReference type="AlphaFoldDB" id="A0A3Q1FR73"/>
<dbReference type="Gene3D" id="2.30.31.10">
    <property type="entry name" value="Transcriptional Coactivator Pc4, Chain A"/>
    <property type="match status" value="1"/>
</dbReference>
<proteinExistence type="predicted"/>
<evidence type="ECO:0000313" key="3">
    <source>
        <dbReference type="Proteomes" id="UP000257200"/>
    </source>
</evidence>
<dbReference type="Proteomes" id="UP000257200">
    <property type="component" value="Unplaced"/>
</dbReference>
<dbReference type="GO" id="GO:0060261">
    <property type="term" value="P:positive regulation of transcription initiation by RNA polymerase II"/>
    <property type="evidence" value="ECO:0007669"/>
    <property type="project" value="InterPro"/>
</dbReference>
<dbReference type="InterPro" id="IPR009044">
    <property type="entry name" value="ssDNA-bd_transcriptional_reg"/>
</dbReference>
<sequence length="107" mass="11861">MHRSCKDTPSSTSGSDSDSEAETKEKRKKSSAPEKPVKKPKHGESSKPGGSSKGGSNGDDNMLQIGKMRYVHVRDFKGKVLTDIRDPEQWNQLKDQTSETDNTIKRV</sequence>
<dbReference type="Ensembl" id="ENSAPOT00000034326.1">
    <property type="protein sequence ID" value="ENSAPOP00000018147.1"/>
    <property type="gene ID" value="ENSAPOG00000021460.1"/>
</dbReference>
<name>A0A3Q1FR73_9TELE</name>